<dbReference type="OrthoDB" id="7465541at2759"/>
<protein>
    <submittedName>
        <fullName evidence="3">Uncharacterized protein</fullName>
    </submittedName>
</protein>
<sequence>MRALEPMRSRDSARRAHRRRSGPRGLRTHRRAYNASSGNSYDGEMCDSEKIKCGRSVRRRSERASGCKQGIFRCGSFIIIECAALMARLCPRPPLRCSTASCSDVSH</sequence>
<dbReference type="AlphaFoldDB" id="A0A8S1B402"/>
<dbReference type="Proteomes" id="UP000494106">
    <property type="component" value="Unassembled WGS sequence"/>
</dbReference>
<evidence type="ECO:0000256" key="1">
    <source>
        <dbReference type="SAM" id="MobiDB-lite"/>
    </source>
</evidence>
<dbReference type="EMBL" id="CADEBD010000393">
    <property type="protein sequence ID" value="CAB3253642.1"/>
    <property type="molecule type" value="Genomic_DNA"/>
</dbReference>
<reference evidence="4 5" key="1">
    <citation type="submission" date="2020-04" db="EMBL/GenBank/DDBJ databases">
        <authorList>
            <person name="Wallbank WR R."/>
            <person name="Pardo Diaz C."/>
            <person name="Kozak K."/>
            <person name="Martin S."/>
            <person name="Jiggins C."/>
            <person name="Moest M."/>
            <person name="Warren A I."/>
            <person name="Byers J.R.P. K."/>
            <person name="Montejo-Kovacevich G."/>
            <person name="Yen C E."/>
        </authorList>
    </citation>
    <scope>NUCLEOTIDE SEQUENCE [LARGE SCALE GENOMIC DNA]</scope>
</reference>
<evidence type="ECO:0000313" key="3">
    <source>
        <dbReference type="EMBL" id="CAB3253642.1"/>
    </source>
</evidence>
<organism evidence="3 5">
    <name type="scientific">Arctia plantaginis</name>
    <name type="common">Wood tiger moth</name>
    <name type="synonym">Phalaena plantaginis</name>
    <dbReference type="NCBI Taxonomy" id="874455"/>
    <lineage>
        <taxon>Eukaryota</taxon>
        <taxon>Metazoa</taxon>
        <taxon>Ecdysozoa</taxon>
        <taxon>Arthropoda</taxon>
        <taxon>Hexapoda</taxon>
        <taxon>Insecta</taxon>
        <taxon>Pterygota</taxon>
        <taxon>Neoptera</taxon>
        <taxon>Endopterygota</taxon>
        <taxon>Lepidoptera</taxon>
        <taxon>Glossata</taxon>
        <taxon>Ditrysia</taxon>
        <taxon>Noctuoidea</taxon>
        <taxon>Erebidae</taxon>
        <taxon>Arctiinae</taxon>
        <taxon>Arctia</taxon>
    </lineage>
</organism>
<comment type="caution">
    <text evidence="3">The sequence shown here is derived from an EMBL/GenBank/DDBJ whole genome shotgun (WGS) entry which is preliminary data.</text>
</comment>
<feature type="compositionally biased region" description="Basic residues" evidence="1">
    <location>
        <begin position="15"/>
        <end position="32"/>
    </location>
</feature>
<evidence type="ECO:0000313" key="4">
    <source>
        <dbReference type="Proteomes" id="UP000494106"/>
    </source>
</evidence>
<dbReference type="Proteomes" id="UP000494256">
    <property type="component" value="Unassembled WGS sequence"/>
</dbReference>
<keyword evidence="4" id="KW-1185">Reference proteome</keyword>
<dbReference type="EMBL" id="CADEBC010000522">
    <property type="protein sequence ID" value="CAB3244541.1"/>
    <property type="molecule type" value="Genomic_DNA"/>
</dbReference>
<feature type="region of interest" description="Disordered" evidence="1">
    <location>
        <begin position="1"/>
        <end position="43"/>
    </location>
</feature>
<gene>
    <name evidence="3" type="ORF">APLA_LOCUS14370</name>
    <name evidence="2" type="ORF">APLA_LOCUS9975</name>
</gene>
<feature type="compositionally biased region" description="Basic and acidic residues" evidence="1">
    <location>
        <begin position="1"/>
        <end position="14"/>
    </location>
</feature>
<evidence type="ECO:0000313" key="5">
    <source>
        <dbReference type="Proteomes" id="UP000494256"/>
    </source>
</evidence>
<accession>A0A8S1B402</accession>
<evidence type="ECO:0000313" key="2">
    <source>
        <dbReference type="EMBL" id="CAB3244541.1"/>
    </source>
</evidence>
<proteinExistence type="predicted"/>
<name>A0A8S1B402_ARCPL</name>